<proteinExistence type="inferred from homology"/>
<dbReference type="InterPro" id="IPR046392">
    <property type="entry name" value="PRIMASE_T4"/>
</dbReference>
<keyword evidence="2" id="KW-1185">Reference proteome</keyword>
<accession>R9S801</accession>
<dbReference type="RefSeq" id="YP_008130012.1">
    <property type="nucleotide sequence ID" value="NC_021559.1"/>
</dbReference>
<evidence type="ECO:0000313" key="1">
    <source>
        <dbReference type="EMBL" id="AGN12023.1"/>
    </source>
</evidence>
<dbReference type="HAMAP" id="MF_04157">
    <property type="entry name" value="PRIMASE_T4"/>
    <property type="match status" value="1"/>
</dbReference>
<gene>
    <name evidence="1" type="ORF">PRAG_00082</name>
</gene>
<dbReference type="EMBL" id="HQ337021">
    <property type="protein sequence ID" value="AGN12023.1"/>
    <property type="molecule type" value="Genomic_DNA"/>
</dbReference>
<reference evidence="1 2" key="1">
    <citation type="submission" date="2010-10" db="EMBL/GenBank/DDBJ databases">
        <title>The Genome Sequence of Prochlorococcus phage P-SSM3.</title>
        <authorList>
            <consortium name="The Broad Institute Genome Sequencing Platform"/>
            <person name="Henn M.R."/>
            <person name="Sullivan M.S."/>
            <person name="Osburne M.S."/>
            <person name="Levin J."/>
            <person name="Malboeuf C."/>
            <person name="Casali M."/>
            <person name="Russ C."/>
            <person name="Lennon N."/>
            <person name="Chapman S.B."/>
            <person name="Erlich R."/>
            <person name="Young S.K."/>
            <person name="Yandava C."/>
            <person name="Zeng Q."/>
            <person name="Alvarado L."/>
            <person name="Anderson S."/>
            <person name="Berlin A."/>
            <person name="Chen Z."/>
            <person name="Freedman E."/>
            <person name="Gellesch M."/>
            <person name="Goldberg J."/>
            <person name="Green L."/>
            <person name="Griggs A."/>
            <person name="Gujja S."/>
            <person name="Heilman E.R."/>
            <person name="Heiman D."/>
            <person name="Hollinger A."/>
            <person name="Howarth C."/>
            <person name="Larson L."/>
            <person name="Mehta T."/>
            <person name="Pearson M."/>
            <person name="Roberts A."/>
            <person name="Ryan E."/>
            <person name="Saif S."/>
            <person name="Shea T."/>
            <person name="Shenoy N."/>
            <person name="Sisk P."/>
            <person name="Stolte C."/>
            <person name="Sykes S."/>
            <person name="White J."/>
            <person name="Yu Q."/>
            <person name="Coleman M.L."/>
            <person name="Huang K.H."/>
            <person name="Weigele P.R."/>
            <person name="DeFrancesco A.S."/>
            <person name="Kern S.E."/>
            <person name="Thompson L.R."/>
            <person name="Fu R."/>
            <person name="Hombeck B."/>
            <person name="Chisholm S.W."/>
            <person name="Haas B."/>
            <person name="Nusbaum C."/>
            <person name="Birren B."/>
        </authorList>
    </citation>
    <scope>NUCLEOTIDE SEQUENCE [LARGE SCALE GENOMIC DNA]</scope>
    <source>
        <strain evidence="1 2">P-SSM3</strain>
    </source>
</reference>
<dbReference type="GeneID" id="15956763"/>
<protein>
    <submittedName>
        <fullName evidence="1">DNA primase subunit</fullName>
    </submittedName>
</protein>
<dbReference type="Gene3D" id="3.40.1360.10">
    <property type="match status" value="1"/>
</dbReference>
<dbReference type="Proteomes" id="UP000201670">
    <property type="component" value="Segment"/>
</dbReference>
<evidence type="ECO:0000313" key="2">
    <source>
        <dbReference type="Proteomes" id="UP000201670"/>
    </source>
</evidence>
<name>R9S801_9CAUD</name>
<sequence length="349" mass="41286">MNEFVDAHYVTLLSGRLDKFTRKKADLYNFRCPYCGDSQKHKNKARGYFFRLKQDMVFKCHNCGVGRTLPNFLKDHAPDLHDEYIMERYKSGTTGKGSYVPKPKFEKPVFKKQGDLKSIADLNKEHPAVKYINARQIPREYHKEIFFTERFYNWVKQQKPSSTEVYGDQCRIIIPFIKRDEGQDRWFGFQGRSLDPRDKLRYITIMLDENEPKIYGLNRINETKPVYIVEGPFDSLFLDNSVAMAGSDIDPRTYNWSDYIWVYDNEPRNREIVNRISKSIDRGDKVVIWPHNLQQKDINDMFLSGHNVKSMVESNIYQGIEAKIKLNSWKKYDSTGDKCNQERWYKNTS</sequence>
<organism evidence="1 2">
    <name type="scientific">Prochlorococcus phage P-SSM3</name>
    <dbReference type="NCBI Taxonomy" id="536453"/>
    <lineage>
        <taxon>Viruses</taxon>
        <taxon>Duplodnaviria</taxon>
        <taxon>Heunggongvirae</taxon>
        <taxon>Uroviricota</taxon>
        <taxon>Caudoviricetes</taxon>
        <taxon>Pantevenvirales</taxon>
        <taxon>Kyanoviridae</taxon>
        <taxon>Ronodorvirus</taxon>
        <taxon>Ronodorvirus pssm3</taxon>
    </lineage>
</organism>
<dbReference type="KEGG" id="vg:15956763"/>